<dbReference type="GO" id="GO:0051233">
    <property type="term" value="C:spindle midzone"/>
    <property type="evidence" value="ECO:0007669"/>
    <property type="project" value="TreeGrafter"/>
</dbReference>
<dbReference type="Proteomes" id="UP000005408">
    <property type="component" value="Unassembled WGS sequence"/>
</dbReference>
<dbReference type="AlphaFoldDB" id="A0A8W8K0C6"/>
<dbReference type="InterPro" id="IPR046466">
    <property type="entry name" value="Borealin_C"/>
</dbReference>
<keyword evidence="9" id="KW-0137">Centromere</keyword>
<feature type="compositionally biased region" description="Basic residues" evidence="10">
    <location>
        <begin position="10"/>
        <end position="25"/>
    </location>
</feature>
<proteinExistence type="inferred from homology"/>
<evidence type="ECO:0000256" key="1">
    <source>
        <dbReference type="ARBA" id="ARBA00004123"/>
    </source>
</evidence>
<reference evidence="12" key="1">
    <citation type="submission" date="2022-08" db="UniProtKB">
        <authorList>
            <consortium name="EnsemblMetazoa"/>
        </authorList>
    </citation>
    <scope>IDENTIFICATION</scope>
    <source>
        <strain evidence="12">05x7-T-G4-1.051#20</strain>
    </source>
</reference>
<evidence type="ECO:0000256" key="5">
    <source>
        <dbReference type="ARBA" id="ARBA00022618"/>
    </source>
</evidence>
<evidence type="ECO:0000256" key="10">
    <source>
        <dbReference type="SAM" id="MobiDB-lite"/>
    </source>
</evidence>
<comment type="subcellular location">
    <subcellularLocation>
        <location evidence="2">Chromosome</location>
        <location evidence="2">Centromere</location>
    </subcellularLocation>
    <subcellularLocation>
        <location evidence="1">Nucleus</location>
    </subcellularLocation>
</comment>
<dbReference type="PANTHER" id="PTHR16040:SF7">
    <property type="entry name" value="AUSTRALIN, ISOFORM A-RELATED"/>
    <property type="match status" value="1"/>
</dbReference>
<dbReference type="GO" id="GO:0051301">
    <property type="term" value="P:cell division"/>
    <property type="evidence" value="ECO:0007669"/>
    <property type="project" value="UniProtKB-KW"/>
</dbReference>
<dbReference type="InterPro" id="IPR018867">
    <property type="entry name" value="Cell_div_borealin"/>
</dbReference>
<protein>
    <recommendedName>
        <fullName evidence="11">Borealin C-terminal domain-containing protein</fullName>
    </recommendedName>
</protein>
<feature type="region of interest" description="Disordered" evidence="10">
    <location>
        <begin position="1"/>
        <end position="30"/>
    </location>
</feature>
<evidence type="ECO:0000313" key="13">
    <source>
        <dbReference type="Proteomes" id="UP000005408"/>
    </source>
</evidence>
<dbReference type="PANTHER" id="PTHR16040">
    <property type="entry name" value="AUSTRALIN, ISOFORM A-RELATED"/>
    <property type="match status" value="1"/>
</dbReference>
<dbReference type="Pfam" id="PF10512">
    <property type="entry name" value="Borealin"/>
    <property type="match status" value="1"/>
</dbReference>
<dbReference type="EnsemblMetazoa" id="G21860.2">
    <property type="protein sequence ID" value="G21860.2:cds"/>
    <property type="gene ID" value="G21860"/>
</dbReference>
<evidence type="ECO:0000256" key="7">
    <source>
        <dbReference type="ARBA" id="ARBA00023242"/>
    </source>
</evidence>
<keyword evidence="5" id="KW-0132">Cell division</keyword>
<dbReference type="Gene3D" id="6.10.250.1900">
    <property type="match status" value="1"/>
</dbReference>
<dbReference type="GO" id="GO:0000070">
    <property type="term" value="P:mitotic sister chromatid segregation"/>
    <property type="evidence" value="ECO:0007669"/>
    <property type="project" value="TreeGrafter"/>
</dbReference>
<evidence type="ECO:0000256" key="3">
    <source>
        <dbReference type="ARBA" id="ARBA00009914"/>
    </source>
</evidence>
<evidence type="ECO:0000313" key="12">
    <source>
        <dbReference type="EnsemblMetazoa" id="G21860.2:cds"/>
    </source>
</evidence>
<evidence type="ECO:0000256" key="2">
    <source>
        <dbReference type="ARBA" id="ARBA00004584"/>
    </source>
</evidence>
<keyword evidence="4" id="KW-0158">Chromosome</keyword>
<comment type="similarity">
    <text evidence="3">Belongs to the borealin family.</text>
</comment>
<keyword evidence="13" id="KW-1185">Reference proteome</keyword>
<organism evidence="12 13">
    <name type="scientific">Magallana gigas</name>
    <name type="common">Pacific oyster</name>
    <name type="synonym">Crassostrea gigas</name>
    <dbReference type="NCBI Taxonomy" id="29159"/>
    <lineage>
        <taxon>Eukaryota</taxon>
        <taxon>Metazoa</taxon>
        <taxon>Spiralia</taxon>
        <taxon>Lophotrochozoa</taxon>
        <taxon>Mollusca</taxon>
        <taxon>Bivalvia</taxon>
        <taxon>Autobranchia</taxon>
        <taxon>Pteriomorphia</taxon>
        <taxon>Ostreida</taxon>
        <taxon>Ostreoidea</taxon>
        <taxon>Ostreidae</taxon>
        <taxon>Magallana</taxon>
    </lineage>
</organism>
<evidence type="ECO:0000256" key="4">
    <source>
        <dbReference type="ARBA" id="ARBA00022454"/>
    </source>
</evidence>
<evidence type="ECO:0000256" key="9">
    <source>
        <dbReference type="ARBA" id="ARBA00023328"/>
    </source>
</evidence>
<dbReference type="GO" id="GO:0032133">
    <property type="term" value="C:chromosome passenger complex"/>
    <property type="evidence" value="ECO:0007669"/>
    <property type="project" value="TreeGrafter"/>
</dbReference>
<feature type="domain" description="Borealin C-terminal" evidence="11">
    <location>
        <begin position="201"/>
        <end position="311"/>
    </location>
</feature>
<accession>A0A8W8K0C6</accession>
<evidence type="ECO:0000256" key="8">
    <source>
        <dbReference type="ARBA" id="ARBA00023306"/>
    </source>
</evidence>
<evidence type="ECO:0000259" key="11">
    <source>
        <dbReference type="Pfam" id="PF10512"/>
    </source>
</evidence>
<name>A0A8W8K0C6_MAGGI</name>
<sequence>MSGISNNLKMPRRKVTRAAKTRKTSRVSDGNDLEISNKAEREKLETYLQDFDTRVERKLQKFEQIRSNLFHQLRSLHQTEKLNLGKTVLEMTLLDYAAKIAECETEIEKENVDTDDAEVEEEDELFPDVPANLRRHFSRAKTSHLSVQDTIMEDDVFTENANRTNKKPIPDSGYKRFASVKKCMPPPSPSMPFKSRILGSAQKKFQTPANRTLADAGWSNTPLVTPKFDPRVPLTPADARRAKPGEILMSLDGSPVHSNSHSRAYSFNVKQKRNTVTLDIQLPEETEKSEIESLPHEEKLTKMISVLSQALKDAKSGQ</sequence>
<keyword evidence="6" id="KW-0498">Mitosis</keyword>
<evidence type="ECO:0000256" key="6">
    <source>
        <dbReference type="ARBA" id="ARBA00022776"/>
    </source>
</evidence>
<dbReference type="GO" id="GO:0005634">
    <property type="term" value="C:nucleus"/>
    <property type="evidence" value="ECO:0007669"/>
    <property type="project" value="UniProtKB-SubCell"/>
</dbReference>
<dbReference type="GO" id="GO:0000775">
    <property type="term" value="C:chromosome, centromeric region"/>
    <property type="evidence" value="ECO:0007669"/>
    <property type="project" value="UniProtKB-SubCell"/>
</dbReference>
<keyword evidence="8" id="KW-0131">Cell cycle</keyword>
<keyword evidence="7" id="KW-0539">Nucleus</keyword>